<evidence type="ECO:0000259" key="1">
    <source>
        <dbReference type="Pfam" id="PF01323"/>
    </source>
</evidence>
<evidence type="ECO:0000313" key="3">
    <source>
        <dbReference type="Proteomes" id="UP000240912"/>
    </source>
</evidence>
<name>A0A2T3HRN6_9SPHI</name>
<reference evidence="2 3" key="1">
    <citation type="submission" date="2018-03" db="EMBL/GenBank/DDBJ databases">
        <authorList>
            <person name="Keele B.F."/>
        </authorList>
    </citation>
    <scope>NUCLEOTIDE SEQUENCE [LARGE SCALE GENOMIC DNA]</scope>
    <source>
        <strain evidence="2 3">YL28-9</strain>
    </source>
</reference>
<dbReference type="PANTHER" id="PTHR13887">
    <property type="entry name" value="GLUTATHIONE S-TRANSFERASE KAPPA"/>
    <property type="match status" value="1"/>
</dbReference>
<dbReference type="SUPFAM" id="SSF52833">
    <property type="entry name" value="Thioredoxin-like"/>
    <property type="match status" value="1"/>
</dbReference>
<keyword evidence="3" id="KW-1185">Reference proteome</keyword>
<organism evidence="2 3">
    <name type="scientific">Pedobacter yulinensis</name>
    <dbReference type="NCBI Taxonomy" id="2126353"/>
    <lineage>
        <taxon>Bacteria</taxon>
        <taxon>Pseudomonadati</taxon>
        <taxon>Bacteroidota</taxon>
        <taxon>Sphingobacteriia</taxon>
        <taxon>Sphingobacteriales</taxon>
        <taxon>Sphingobacteriaceae</taxon>
        <taxon>Pedobacter</taxon>
    </lineage>
</organism>
<dbReference type="RefSeq" id="WP_107213406.1">
    <property type="nucleotide sequence ID" value="NZ_KZ686268.1"/>
</dbReference>
<dbReference type="InterPro" id="IPR036249">
    <property type="entry name" value="Thioredoxin-like_sf"/>
</dbReference>
<dbReference type="CDD" id="cd03024">
    <property type="entry name" value="DsbA_FrnE"/>
    <property type="match status" value="1"/>
</dbReference>
<dbReference type="Gene3D" id="3.40.30.10">
    <property type="entry name" value="Glutaredoxin"/>
    <property type="match status" value="1"/>
</dbReference>
<dbReference type="AlphaFoldDB" id="A0A2T3HRN6"/>
<dbReference type="Proteomes" id="UP000240912">
    <property type="component" value="Unassembled WGS sequence"/>
</dbReference>
<dbReference type="GO" id="GO:0016491">
    <property type="term" value="F:oxidoreductase activity"/>
    <property type="evidence" value="ECO:0007669"/>
    <property type="project" value="InterPro"/>
</dbReference>
<comment type="caution">
    <text evidence="2">The sequence shown here is derived from an EMBL/GenBank/DDBJ whole genome shotgun (WGS) entry which is preliminary data.</text>
</comment>
<dbReference type="Pfam" id="PF01323">
    <property type="entry name" value="DSBA"/>
    <property type="match status" value="1"/>
</dbReference>
<gene>
    <name evidence="2" type="ORF">C7T94_02735</name>
</gene>
<dbReference type="OrthoDB" id="9799122at2"/>
<feature type="domain" description="DSBA-like thioredoxin" evidence="1">
    <location>
        <begin position="3"/>
        <end position="205"/>
    </location>
</feature>
<dbReference type="InterPro" id="IPR001853">
    <property type="entry name" value="DSBA-like_thioredoxin_dom"/>
</dbReference>
<protein>
    <submittedName>
        <fullName evidence="2">Disulfide bond formation protein DsbA</fullName>
    </submittedName>
</protein>
<dbReference type="EMBL" id="PYLS01000001">
    <property type="protein sequence ID" value="PST85047.1"/>
    <property type="molecule type" value="Genomic_DNA"/>
</dbReference>
<sequence length="237" mass="25917">MKVEIWSDVMCPFCYIGKRHFEEALRGLPFAAALEVEWKSFQLNPGYHNTEKQGVYAYLAENKGISEAQARQMTTQVRQMGQAAGIDLDFDKNIPANTFDAHRLIHLAAGLGLQDAAEEALFEAHFSGQADIADHETLAVIGQRMGIDLQVVRNMLQSEDFAGAVRKDVHEAQQLGISGVPYFVMDRKFGLSGAQPVAAFKQALQQGYADWKSRQPQTALQDLGAGDGPACGENGCA</sequence>
<proteinExistence type="predicted"/>
<evidence type="ECO:0000313" key="2">
    <source>
        <dbReference type="EMBL" id="PST85047.1"/>
    </source>
</evidence>
<accession>A0A2T3HRN6</accession>
<dbReference type="PANTHER" id="PTHR13887:SF41">
    <property type="entry name" value="THIOREDOXIN SUPERFAMILY PROTEIN"/>
    <property type="match status" value="1"/>
</dbReference>